<evidence type="ECO:0008006" key="3">
    <source>
        <dbReference type="Google" id="ProtNLM"/>
    </source>
</evidence>
<organism evidence="1 2">
    <name type="scientific">Pendulispora brunnea</name>
    <dbReference type="NCBI Taxonomy" id="2905690"/>
    <lineage>
        <taxon>Bacteria</taxon>
        <taxon>Pseudomonadati</taxon>
        <taxon>Myxococcota</taxon>
        <taxon>Myxococcia</taxon>
        <taxon>Myxococcales</taxon>
        <taxon>Sorangiineae</taxon>
        <taxon>Pendulisporaceae</taxon>
        <taxon>Pendulispora</taxon>
    </lineage>
</organism>
<reference evidence="1 2" key="1">
    <citation type="submission" date="2021-12" db="EMBL/GenBank/DDBJ databases">
        <title>Discovery of the Pendulisporaceae a myxobacterial family with distinct sporulation behavior and unique specialized metabolism.</title>
        <authorList>
            <person name="Garcia R."/>
            <person name="Popoff A."/>
            <person name="Bader C.D."/>
            <person name="Loehr J."/>
            <person name="Walesch S."/>
            <person name="Walt C."/>
            <person name="Boldt J."/>
            <person name="Bunk B."/>
            <person name="Haeckl F.J.F.P.J."/>
            <person name="Gunesch A.P."/>
            <person name="Birkelbach J."/>
            <person name="Nuebel U."/>
            <person name="Pietschmann T."/>
            <person name="Bach T."/>
            <person name="Mueller R."/>
        </authorList>
    </citation>
    <scope>NUCLEOTIDE SEQUENCE [LARGE SCALE GENOMIC DNA]</scope>
    <source>
        <strain evidence="1 2">MSr12523</strain>
    </source>
</reference>
<protein>
    <recommendedName>
        <fullName evidence="3">Tetratricopeptide repeat protein</fullName>
    </recommendedName>
</protein>
<keyword evidence="2" id="KW-1185">Reference proteome</keyword>
<proteinExistence type="predicted"/>
<dbReference type="InterPro" id="IPR011990">
    <property type="entry name" value="TPR-like_helical_dom_sf"/>
</dbReference>
<dbReference type="InterPro" id="IPR019734">
    <property type="entry name" value="TPR_rpt"/>
</dbReference>
<dbReference type="Proteomes" id="UP001379533">
    <property type="component" value="Chromosome"/>
</dbReference>
<evidence type="ECO:0000313" key="2">
    <source>
        <dbReference type="Proteomes" id="UP001379533"/>
    </source>
</evidence>
<sequence length="428" mass="48090">MRELLDQLTDRLRSFIVKEDDKVVLVVEVVDAANGLVAKTVDLLDDEIRDAVWLFVDGYATPVDFADRIAQRVYERRERACKLLEQAKEPLWPPIPLQVFDRNAPPVARVRASMVYARSLAPNPDAVRVVWGLFPGHIGDPVSYRAFILELLAHEFPAPWCHHLRVLVRDDSARPALADADRQLPGTATYTPRLSPEAFEAEVEDHASDRNRPIDERMPSVLTLAGLDLAHKRFPEAIAKYKLAARYYGGIGNLALYALALNGIGEVHARAERANEALAYFESALTPAFQRLEQTDNPGRVDAVPILLNIALNLGNLYLTQQRWAEAGAYYEAAKGMAHGMAHTQVEIQCFENIGVCHYQLGQHVEAIRAWDAGSALARTFEAFEHLHNLLVRRRDAYYALHMSERYEATVAEIHQLDAYLARARKAS</sequence>
<dbReference type="RefSeq" id="WP_394847460.1">
    <property type="nucleotide sequence ID" value="NZ_CP089982.1"/>
</dbReference>
<dbReference type="SMART" id="SM00028">
    <property type="entry name" value="TPR"/>
    <property type="match status" value="3"/>
</dbReference>
<dbReference type="Gene3D" id="1.25.40.10">
    <property type="entry name" value="Tetratricopeptide repeat domain"/>
    <property type="match status" value="1"/>
</dbReference>
<name>A0ABZ2KFK5_9BACT</name>
<dbReference type="SUPFAM" id="SSF48452">
    <property type="entry name" value="TPR-like"/>
    <property type="match status" value="1"/>
</dbReference>
<dbReference type="EMBL" id="CP089982">
    <property type="protein sequence ID" value="WXA96844.1"/>
    <property type="molecule type" value="Genomic_DNA"/>
</dbReference>
<gene>
    <name evidence="1" type="ORF">LZC95_08340</name>
</gene>
<accession>A0ABZ2KFK5</accession>
<evidence type="ECO:0000313" key="1">
    <source>
        <dbReference type="EMBL" id="WXA96844.1"/>
    </source>
</evidence>